<evidence type="ECO:0000256" key="2">
    <source>
        <dbReference type="ARBA" id="ARBA00023125"/>
    </source>
</evidence>
<dbReference type="VEuPathDB" id="FungiDB:PADG_04428"/>
<organism evidence="8 9">
    <name type="scientific">Paracoccidioides brasiliensis</name>
    <dbReference type="NCBI Taxonomy" id="121759"/>
    <lineage>
        <taxon>Eukaryota</taxon>
        <taxon>Fungi</taxon>
        <taxon>Dikarya</taxon>
        <taxon>Ascomycota</taxon>
        <taxon>Pezizomycotina</taxon>
        <taxon>Eurotiomycetes</taxon>
        <taxon>Eurotiomycetidae</taxon>
        <taxon>Onygenales</taxon>
        <taxon>Ajellomycetaceae</taxon>
        <taxon>Paracoccidioides</taxon>
    </lineage>
</organism>
<feature type="region of interest" description="Disordered" evidence="6">
    <location>
        <begin position="367"/>
        <end position="445"/>
    </location>
</feature>
<dbReference type="SUPFAM" id="SSF57701">
    <property type="entry name" value="Zn2/Cys6 DNA-binding domain"/>
    <property type="match status" value="1"/>
</dbReference>
<keyword evidence="3" id="KW-0804">Transcription</keyword>
<dbReference type="InterPro" id="IPR036864">
    <property type="entry name" value="Zn2-C6_fun-type_DNA-bd_sf"/>
</dbReference>
<dbReference type="GO" id="GO:0003677">
    <property type="term" value="F:DNA binding"/>
    <property type="evidence" value="ECO:0007669"/>
    <property type="project" value="UniProtKB-KW"/>
</dbReference>
<feature type="coiled-coil region" evidence="5">
    <location>
        <begin position="232"/>
        <end position="300"/>
    </location>
</feature>
<feature type="compositionally biased region" description="Basic and acidic residues" evidence="6">
    <location>
        <begin position="79"/>
        <end position="89"/>
    </location>
</feature>
<dbReference type="Gene3D" id="4.10.240.10">
    <property type="entry name" value="Zn(2)-C6 fungal-type DNA-binding domain"/>
    <property type="match status" value="1"/>
</dbReference>
<protein>
    <recommendedName>
        <fullName evidence="7">Zn(2)-C6 fungal-type domain-containing protein</fullName>
    </recommendedName>
</protein>
<evidence type="ECO:0000313" key="8">
    <source>
        <dbReference type="EMBL" id="ODH44917.1"/>
    </source>
</evidence>
<dbReference type="Pfam" id="PF00172">
    <property type="entry name" value="Zn_clus"/>
    <property type="match status" value="1"/>
</dbReference>
<feature type="region of interest" description="Disordered" evidence="6">
    <location>
        <begin position="58"/>
        <end position="99"/>
    </location>
</feature>
<dbReference type="AlphaFoldDB" id="A0A1D2JNZ2"/>
<feature type="region of interest" description="Disordered" evidence="6">
    <location>
        <begin position="468"/>
        <end position="573"/>
    </location>
</feature>
<dbReference type="InterPro" id="IPR001138">
    <property type="entry name" value="Zn2Cys6_DnaBD"/>
</dbReference>
<feature type="domain" description="Zn(2)-C6 fungal-type" evidence="7">
    <location>
        <begin position="188"/>
        <end position="218"/>
    </location>
</feature>
<sequence length="573" mass="65102">MEATGNPHDIHFEDTNYAESPQLDPLEQEFLDHLREPSTHQVQTLEKDSGLNVKLEQDAEVAELPAPVPPQNNKRRTRRNNDDVEERQGRERKKQKIQEELREVELIGYMDDSEASENAEGEEGLEGGQSYLKDSWNELQKEAVLRKIEDQEAHDRVSNGIIAPMEPGSNSNTQPSEGKDCTLRTLEACNMCKMKKTKCDGTFPRCKPCVRARVVCCHTNPFTGHPIPRGDRQRLRKEKKDLIKELRKLRWARGRVMDLEYRLMHEYHDIRIQTERAQRLGEEEEEEKEEERKAEAWKINRKEKNDARETAIQRKVNEILGIGQSDSMLIGNEERQDQVQVPLPTQTPVQSSQNIAHDDHYVNQTPISRGEISSRPGHPVGPTQPTQLPHKDDIYAAEHDRSKLKTPLNQSGRRPGLQYQANQPPHRQNPFHSHPQPQPQPFAPKLYITPQGISVQPGDYCKPQQIPRIEPFGLSPPGRPQQYGAGYHQPSWHQLLPPSMPRPQQQGLGMGLGQQQPHNPRGIVRQSCPPGTGAQLPQSPTFAQAAWGNVSSEGDSKGNSRPFDDIGRPRGRP</sequence>
<proteinExistence type="predicted"/>
<keyword evidence="5" id="KW-0175">Coiled coil</keyword>
<dbReference type="CDD" id="cd00067">
    <property type="entry name" value="GAL4"/>
    <property type="match status" value="1"/>
</dbReference>
<evidence type="ECO:0000256" key="1">
    <source>
        <dbReference type="ARBA" id="ARBA00023015"/>
    </source>
</evidence>
<dbReference type="GO" id="GO:0000981">
    <property type="term" value="F:DNA-binding transcription factor activity, RNA polymerase II-specific"/>
    <property type="evidence" value="ECO:0007669"/>
    <property type="project" value="InterPro"/>
</dbReference>
<dbReference type="Proteomes" id="UP000242814">
    <property type="component" value="Unassembled WGS sequence"/>
</dbReference>
<accession>A0A1D2JNZ2</accession>
<keyword evidence="2" id="KW-0238">DNA-binding</keyword>
<dbReference type="PROSITE" id="PS00463">
    <property type="entry name" value="ZN2_CY6_FUNGAL_1"/>
    <property type="match status" value="1"/>
</dbReference>
<keyword evidence="1" id="KW-0805">Transcription regulation</keyword>
<dbReference type="GO" id="GO:0008270">
    <property type="term" value="F:zinc ion binding"/>
    <property type="evidence" value="ECO:0007669"/>
    <property type="project" value="InterPro"/>
</dbReference>
<gene>
    <name evidence="8" type="ORF">ACO22_00613</name>
</gene>
<reference evidence="8 9" key="1">
    <citation type="submission" date="2016-06" db="EMBL/GenBank/DDBJ databases">
        <authorList>
            <person name="Kjaerup R.B."/>
            <person name="Dalgaard T.S."/>
            <person name="Juul-Madsen H.R."/>
        </authorList>
    </citation>
    <scope>NUCLEOTIDE SEQUENCE [LARGE SCALE GENOMIC DNA]</scope>
    <source>
        <strain evidence="8 9">Pb300</strain>
    </source>
</reference>
<evidence type="ECO:0000313" key="9">
    <source>
        <dbReference type="Proteomes" id="UP000242814"/>
    </source>
</evidence>
<feature type="compositionally biased region" description="Basic and acidic residues" evidence="6">
    <location>
        <begin position="554"/>
        <end position="573"/>
    </location>
</feature>
<feature type="region of interest" description="Disordered" evidence="6">
    <location>
        <begin position="1"/>
        <end position="23"/>
    </location>
</feature>
<dbReference type="VEuPathDB" id="FungiDB:PABG_01058"/>
<evidence type="ECO:0000259" key="7">
    <source>
        <dbReference type="PROSITE" id="PS50048"/>
    </source>
</evidence>
<evidence type="ECO:0000256" key="3">
    <source>
        <dbReference type="ARBA" id="ARBA00023163"/>
    </source>
</evidence>
<keyword evidence="4" id="KW-0539">Nucleus</keyword>
<evidence type="ECO:0000256" key="4">
    <source>
        <dbReference type="ARBA" id="ARBA00023242"/>
    </source>
</evidence>
<feature type="compositionally biased region" description="Basic and acidic residues" evidence="6">
    <location>
        <begin position="389"/>
        <end position="403"/>
    </location>
</feature>
<evidence type="ECO:0000256" key="6">
    <source>
        <dbReference type="SAM" id="MobiDB-lite"/>
    </source>
</evidence>
<dbReference type="EMBL" id="LZYO01000012">
    <property type="protein sequence ID" value="ODH44917.1"/>
    <property type="molecule type" value="Genomic_DNA"/>
</dbReference>
<dbReference type="SMART" id="SM00066">
    <property type="entry name" value="GAL4"/>
    <property type="match status" value="1"/>
</dbReference>
<dbReference type="PROSITE" id="PS50048">
    <property type="entry name" value="ZN2_CY6_FUNGAL_2"/>
    <property type="match status" value="1"/>
</dbReference>
<name>A0A1D2JNZ2_PARBR</name>
<comment type="caution">
    <text evidence="8">The sequence shown here is derived from an EMBL/GenBank/DDBJ whole genome shotgun (WGS) entry which is preliminary data.</text>
</comment>
<evidence type="ECO:0000256" key="5">
    <source>
        <dbReference type="SAM" id="Coils"/>
    </source>
</evidence>
<dbReference type="CDD" id="cd14655">
    <property type="entry name" value="ZIP_Hap1"/>
    <property type="match status" value="1"/>
</dbReference>